<proteinExistence type="predicted"/>
<evidence type="ECO:0008006" key="5">
    <source>
        <dbReference type="Google" id="ProtNLM"/>
    </source>
</evidence>
<dbReference type="EMBL" id="DS268113">
    <property type="protein sequence ID" value="KMM71699.1"/>
    <property type="molecule type" value="Genomic_DNA"/>
</dbReference>
<feature type="compositionally biased region" description="Low complexity" evidence="1">
    <location>
        <begin position="124"/>
        <end position="136"/>
    </location>
</feature>
<feature type="chain" id="PRO_5005271193" description="Secreted protein" evidence="2">
    <location>
        <begin position="18"/>
        <end position="142"/>
    </location>
</feature>
<feature type="region of interest" description="Disordered" evidence="1">
    <location>
        <begin position="122"/>
        <end position="142"/>
    </location>
</feature>
<evidence type="ECO:0000256" key="1">
    <source>
        <dbReference type="SAM" id="MobiDB-lite"/>
    </source>
</evidence>
<feature type="signal peptide" evidence="2">
    <location>
        <begin position="1"/>
        <end position="17"/>
    </location>
</feature>
<dbReference type="Proteomes" id="UP000054567">
    <property type="component" value="Unassembled WGS sequence"/>
</dbReference>
<evidence type="ECO:0000313" key="4">
    <source>
        <dbReference type="Proteomes" id="UP000054567"/>
    </source>
</evidence>
<keyword evidence="2" id="KW-0732">Signal</keyword>
<protein>
    <recommendedName>
        <fullName evidence="5">Secreted protein</fullName>
    </recommendedName>
</protein>
<reference evidence="4" key="3">
    <citation type="journal article" date="2010" name="Genome Res.">
        <title>Population genomic sequencing of Coccidioides fungi reveals recent hybridization and transposon control.</title>
        <authorList>
            <person name="Neafsey D.E."/>
            <person name="Barker B.M."/>
            <person name="Sharpton T.J."/>
            <person name="Stajich J.E."/>
            <person name="Park D.J."/>
            <person name="Whiston E."/>
            <person name="Hung C.-Y."/>
            <person name="McMahan C."/>
            <person name="White J."/>
            <person name="Sykes S."/>
            <person name="Heiman D."/>
            <person name="Young S."/>
            <person name="Zeng Q."/>
            <person name="Abouelleil A."/>
            <person name="Aftuck L."/>
            <person name="Bessette D."/>
            <person name="Brown A."/>
            <person name="FitzGerald M."/>
            <person name="Lui A."/>
            <person name="Macdonald J.P."/>
            <person name="Priest M."/>
            <person name="Orbach M.J."/>
            <person name="Galgiani J.N."/>
            <person name="Kirkland T.N."/>
            <person name="Cole G.T."/>
            <person name="Birren B.W."/>
            <person name="Henn M.R."/>
            <person name="Taylor J.W."/>
            <person name="Rounsley S.D."/>
        </authorList>
    </citation>
    <scope>NUCLEOTIDE SEQUENCE [LARGE SCALE GENOMIC DNA]</scope>
    <source>
        <strain evidence="4">RMSCC 3488</strain>
    </source>
</reference>
<evidence type="ECO:0000256" key="2">
    <source>
        <dbReference type="SAM" id="SignalP"/>
    </source>
</evidence>
<gene>
    <name evidence="3" type="ORF">CPAG_08002</name>
</gene>
<dbReference type="AlphaFoldDB" id="A0A0J6FRM7"/>
<reference evidence="4" key="2">
    <citation type="journal article" date="2009" name="Genome Res.">
        <title>Comparative genomic analyses of the human fungal pathogens Coccidioides and their relatives.</title>
        <authorList>
            <person name="Sharpton T.J."/>
            <person name="Stajich J.E."/>
            <person name="Rounsley S.D."/>
            <person name="Gardner M.J."/>
            <person name="Wortman J.R."/>
            <person name="Jordar V.S."/>
            <person name="Maiti R."/>
            <person name="Kodira C.D."/>
            <person name="Neafsey D.E."/>
            <person name="Zeng Q."/>
            <person name="Hung C.-Y."/>
            <person name="McMahan C."/>
            <person name="Muszewska A."/>
            <person name="Grynberg M."/>
            <person name="Mandel M.A."/>
            <person name="Kellner E.M."/>
            <person name="Barker B.M."/>
            <person name="Galgiani J.N."/>
            <person name="Orbach M.J."/>
            <person name="Kirkland T.N."/>
            <person name="Cole G.T."/>
            <person name="Henn M.R."/>
            <person name="Birren B.W."/>
            <person name="Taylor J.W."/>
        </authorList>
    </citation>
    <scope>NUCLEOTIDE SEQUENCE [LARGE SCALE GENOMIC DNA]</scope>
    <source>
        <strain evidence="4">RMSCC 3488</strain>
    </source>
</reference>
<organism evidence="3 4">
    <name type="scientific">Coccidioides posadasii RMSCC 3488</name>
    <dbReference type="NCBI Taxonomy" id="454284"/>
    <lineage>
        <taxon>Eukaryota</taxon>
        <taxon>Fungi</taxon>
        <taxon>Dikarya</taxon>
        <taxon>Ascomycota</taxon>
        <taxon>Pezizomycotina</taxon>
        <taxon>Eurotiomycetes</taxon>
        <taxon>Eurotiomycetidae</taxon>
        <taxon>Onygenales</taxon>
        <taxon>Onygenaceae</taxon>
        <taxon>Coccidioides</taxon>
    </lineage>
</organism>
<dbReference type="VEuPathDB" id="FungiDB:CPAG_08002"/>
<accession>A0A0J6FRM7</accession>
<name>A0A0J6FRM7_COCPO</name>
<evidence type="ECO:0000313" key="3">
    <source>
        <dbReference type="EMBL" id="KMM71699.1"/>
    </source>
</evidence>
<reference evidence="3 4" key="1">
    <citation type="submission" date="2007-06" db="EMBL/GenBank/DDBJ databases">
        <title>The Genome Sequence of Coccidioides posadasii RMSCC_3488.</title>
        <authorList>
            <consortium name="Coccidioides Genome Resources Consortium"/>
            <consortium name="The Broad Institute Genome Sequencing Platform"/>
            <person name="Henn M.R."/>
            <person name="Sykes S."/>
            <person name="Young S."/>
            <person name="Jaffe D."/>
            <person name="Berlin A."/>
            <person name="Alvarez P."/>
            <person name="Butler J."/>
            <person name="Gnerre S."/>
            <person name="Grabherr M."/>
            <person name="Mauceli E."/>
            <person name="Brockman W."/>
            <person name="Kodira C."/>
            <person name="Alvarado L."/>
            <person name="Zeng Q."/>
            <person name="Crawford M."/>
            <person name="Antoine C."/>
            <person name="Devon K."/>
            <person name="Galgiani J."/>
            <person name="Orsborn K."/>
            <person name="Lewis M.L."/>
            <person name="Nusbaum C."/>
            <person name="Galagan J."/>
            <person name="Birren B."/>
        </authorList>
    </citation>
    <scope>NUCLEOTIDE SEQUENCE [LARGE SCALE GENOMIC DNA]</scope>
    <source>
        <strain evidence="3 4">RMSCC 3488</strain>
    </source>
</reference>
<sequence>MLLHFTAILVLGINSQSDPDTKFAPEHPPNQRLKRGFSKISRACPDVMLRLESNLVGQGAVLFAAHLLVAGRPDGATLASGGRPVLAVIRFRGRKQIHSSSQPTGTTKSTCDRRRLQVQAETARLLQPGQQQQQRQQDLRRR</sequence>